<proteinExistence type="predicted"/>
<protein>
    <recommendedName>
        <fullName evidence="3">Craniofacial development protein 2-like</fullName>
    </recommendedName>
</protein>
<gene>
    <name evidence="1" type="ORF">PMACD_LOCUS8510</name>
</gene>
<dbReference type="Gene3D" id="3.60.10.10">
    <property type="entry name" value="Endonuclease/exonuclease/phosphatase"/>
    <property type="match status" value="1"/>
</dbReference>
<accession>A0A821T6W7</accession>
<organism evidence="1 2">
    <name type="scientific">Pieris macdunnoughi</name>
    <dbReference type="NCBI Taxonomy" id="345717"/>
    <lineage>
        <taxon>Eukaryota</taxon>
        <taxon>Metazoa</taxon>
        <taxon>Ecdysozoa</taxon>
        <taxon>Arthropoda</taxon>
        <taxon>Hexapoda</taxon>
        <taxon>Insecta</taxon>
        <taxon>Pterygota</taxon>
        <taxon>Neoptera</taxon>
        <taxon>Endopterygota</taxon>
        <taxon>Lepidoptera</taxon>
        <taxon>Glossata</taxon>
        <taxon>Ditrysia</taxon>
        <taxon>Papilionoidea</taxon>
        <taxon>Pieridae</taxon>
        <taxon>Pierinae</taxon>
        <taxon>Pieris</taxon>
    </lineage>
</organism>
<dbReference type="SUPFAM" id="SSF56219">
    <property type="entry name" value="DNase I-like"/>
    <property type="match status" value="1"/>
</dbReference>
<evidence type="ECO:0000313" key="1">
    <source>
        <dbReference type="EMBL" id="CAF4868083.1"/>
    </source>
</evidence>
<dbReference type="AlphaFoldDB" id="A0A821T6W7"/>
<dbReference type="OrthoDB" id="425681at2759"/>
<keyword evidence="2" id="KW-1185">Reference proteome</keyword>
<evidence type="ECO:0000313" key="2">
    <source>
        <dbReference type="Proteomes" id="UP000663880"/>
    </source>
</evidence>
<comment type="caution">
    <text evidence="1">The sequence shown here is derived from an EMBL/GenBank/DDBJ whole genome shotgun (WGS) entry which is preliminary data.</text>
</comment>
<reference evidence="1" key="1">
    <citation type="submission" date="2021-02" db="EMBL/GenBank/DDBJ databases">
        <authorList>
            <person name="Steward A R."/>
        </authorList>
    </citation>
    <scope>NUCLEOTIDE SEQUENCE</scope>
</reference>
<evidence type="ECO:0008006" key="3">
    <source>
        <dbReference type="Google" id="ProtNLM"/>
    </source>
</evidence>
<sequence>MDSTNIATALSLRRPLNGSGVRRISGGDHEQKQRHRLKIGTWNVKSLKQHGKLQNVIKEMRRLEIRVLGISDTKWPGNDRYKTTEGQVLYYSGKNGSTEPYGVAVLLTKETARAVRGFIPHSN</sequence>
<name>A0A821T6W7_9NEOP</name>
<dbReference type="EMBL" id="CAJOBZ010000022">
    <property type="protein sequence ID" value="CAF4868083.1"/>
    <property type="molecule type" value="Genomic_DNA"/>
</dbReference>
<dbReference type="Proteomes" id="UP000663880">
    <property type="component" value="Unassembled WGS sequence"/>
</dbReference>
<dbReference type="InterPro" id="IPR036691">
    <property type="entry name" value="Endo/exonu/phosph_ase_sf"/>
</dbReference>